<dbReference type="EMBL" id="CADCTR010000682">
    <property type="protein sequence ID" value="CAA9256698.1"/>
    <property type="molecule type" value="Genomic_DNA"/>
</dbReference>
<feature type="non-terminal residue" evidence="2">
    <location>
        <position position="1"/>
    </location>
</feature>
<protein>
    <recommendedName>
        <fullName evidence="1">EC042-2821-like Restriction Endonuclease-like domain-containing protein</fullName>
    </recommendedName>
</protein>
<dbReference type="InterPro" id="IPR049530">
    <property type="entry name" value="EC042_2821"/>
</dbReference>
<name>A0A6J4IR55_9CHLR</name>
<evidence type="ECO:0000259" key="1">
    <source>
        <dbReference type="Pfam" id="PF18740"/>
    </source>
</evidence>
<dbReference type="AlphaFoldDB" id="A0A6J4IR55"/>
<evidence type="ECO:0000313" key="2">
    <source>
        <dbReference type="EMBL" id="CAA9256698.1"/>
    </source>
</evidence>
<feature type="domain" description="EC042-2821-like Restriction Endonuclease-like" evidence="1">
    <location>
        <begin position="6"/>
        <end position="79"/>
    </location>
</feature>
<proteinExistence type="predicted"/>
<organism evidence="2">
    <name type="scientific">uncultured Chloroflexia bacterium</name>
    <dbReference type="NCBI Taxonomy" id="1672391"/>
    <lineage>
        <taxon>Bacteria</taxon>
        <taxon>Bacillati</taxon>
        <taxon>Chloroflexota</taxon>
        <taxon>Chloroflexia</taxon>
        <taxon>environmental samples</taxon>
    </lineage>
</organism>
<sequence length="94" mass="11030">VEVPKDPSKSHPYRQMEVVARVNANLNDWKINPFDVQSIVKAYGVKSRPEFYYLSSVRNSSPQYSEAFIEWMIDQYQRDHTFFTASRRKAKASP</sequence>
<reference evidence="2" key="1">
    <citation type="submission" date="2020-02" db="EMBL/GenBank/DDBJ databases">
        <authorList>
            <person name="Meier V. D."/>
        </authorList>
    </citation>
    <scope>NUCLEOTIDE SEQUENCE</scope>
    <source>
        <strain evidence="2">AVDCRST_MAG93</strain>
    </source>
</reference>
<gene>
    <name evidence="2" type="ORF">AVDCRST_MAG93-2004</name>
</gene>
<accession>A0A6J4IR55</accession>
<dbReference type="Pfam" id="PF18740">
    <property type="entry name" value="EC042_2821"/>
    <property type="match status" value="1"/>
</dbReference>